<dbReference type="EMBL" id="GBHO01022835">
    <property type="protein sequence ID" value="JAG20769.1"/>
    <property type="molecule type" value="Transcribed_RNA"/>
</dbReference>
<name>A0A0A9XLD4_LYGHE</name>
<protein>
    <submittedName>
        <fullName evidence="2">Uncharacterized protein</fullName>
    </submittedName>
</protein>
<gene>
    <name evidence="2" type="ORF">CM83_30675</name>
</gene>
<proteinExistence type="predicted"/>
<evidence type="ECO:0000256" key="1">
    <source>
        <dbReference type="SAM" id="SignalP"/>
    </source>
</evidence>
<feature type="chain" id="PRO_5002054414" evidence="1">
    <location>
        <begin position="23"/>
        <end position="134"/>
    </location>
</feature>
<reference evidence="2" key="1">
    <citation type="journal article" date="2014" name="PLoS ONE">
        <title>Transcriptome-Based Identification of ABC Transporters in the Western Tarnished Plant Bug Lygus hesperus.</title>
        <authorList>
            <person name="Hull J.J."/>
            <person name="Chaney K."/>
            <person name="Geib S.M."/>
            <person name="Fabrick J.A."/>
            <person name="Brent C.S."/>
            <person name="Walsh D."/>
            <person name="Lavine L.C."/>
        </authorList>
    </citation>
    <scope>NUCLEOTIDE SEQUENCE</scope>
</reference>
<reference evidence="2" key="2">
    <citation type="submission" date="2014-07" db="EMBL/GenBank/DDBJ databases">
        <authorList>
            <person name="Hull J."/>
        </authorList>
    </citation>
    <scope>NUCLEOTIDE SEQUENCE</scope>
</reference>
<keyword evidence="1" id="KW-0732">Signal</keyword>
<feature type="signal peptide" evidence="1">
    <location>
        <begin position="1"/>
        <end position="22"/>
    </location>
</feature>
<feature type="non-terminal residue" evidence="2">
    <location>
        <position position="1"/>
    </location>
</feature>
<accession>A0A0A9XLD4</accession>
<sequence>KMHSVALLCLLVAVGLVDDAAGKYFDSNNWPSQYGGQMQAQAQAQAQGQLVGCPPCPVPNAGPVLPPMGLPPPPPPQQYRPRMPRMNQMQAQYQQQYQNQYRKTLNQEIKAQQQAQMQAQIQAQMGNQGGYYPN</sequence>
<dbReference type="AlphaFoldDB" id="A0A0A9XLD4"/>
<organism evidence="2">
    <name type="scientific">Lygus hesperus</name>
    <name type="common">Western plant bug</name>
    <dbReference type="NCBI Taxonomy" id="30085"/>
    <lineage>
        <taxon>Eukaryota</taxon>
        <taxon>Metazoa</taxon>
        <taxon>Ecdysozoa</taxon>
        <taxon>Arthropoda</taxon>
        <taxon>Hexapoda</taxon>
        <taxon>Insecta</taxon>
        <taxon>Pterygota</taxon>
        <taxon>Neoptera</taxon>
        <taxon>Paraneoptera</taxon>
        <taxon>Hemiptera</taxon>
        <taxon>Heteroptera</taxon>
        <taxon>Panheteroptera</taxon>
        <taxon>Cimicomorpha</taxon>
        <taxon>Miridae</taxon>
        <taxon>Mirini</taxon>
        <taxon>Lygus</taxon>
    </lineage>
</organism>
<evidence type="ECO:0000313" key="2">
    <source>
        <dbReference type="EMBL" id="JAG20769.1"/>
    </source>
</evidence>